<comment type="subcellular location">
    <molecule>Matrix protein p17</molecule>
    <subcellularLocation>
        <location evidence="28">Virion membrane</location>
        <topology evidence="28">Lipid-anchor</topology>
    </subcellularLocation>
    <subcellularLocation>
        <location evidence="28">Host nucleus</location>
    </subcellularLocation>
    <subcellularLocation>
        <location evidence="28">Host cytoplasm</location>
    </subcellularLocation>
</comment>
<evidence type="ECO:0000256" key="16">
    <source>
        <dbReference type="ARBA" id="ARBA00022771"/>
    </source>
</evidence>
<keyword evidence="23" id="KW-0472">Membrane</keyword>
<keyword evidence="18 28" id="KW-0946">Virion</keyword>
<keyword evidence="10" id="KW-1188">Viral release from host cell</keyword>
<dbReference type="InterPro" id="IPR001878">
    <property type="entry name" value="Znf_CCHC"/>
</dbReference>
<feature type="region of interest" description="Disordered" evidence="29">
    <location>
        <begin position="105"/>
        <end position="125"/>
    </location>
</feature>
<keyword evidence="25" id="KW-0449">Lipoprotein</keyword>
<evidence type="ECO:0000256" key="6">
    <source>
        <dbReference type="ARBA" id="ARBA00022553"/>
    </source>
</evidence>
<evidence type="ECO:0000313" key="33">
    <source>
        <dbReference type="EMBL" id="ALA21621.1"/>
    </source>
</evidence>
<dbReference type="SUPFAM" id="SSF47353">
    <property type="entry name" value="Retrovirus capsid dimerization domain-like"/>
    <property type="match status" value="1"/>
</dbReference>
<feature type="region of interest" description="Disordered" evidence="29">
    <location>
        <begin position="434"/>
        <end position="499"/>
    </location>
</feature>
<evidence type="ECO:0000313" key="35">
    <source>
        <dbReference type="EMBL" id="ALA21674.1"/>
    </source>
</evidence>
<dbReference type="Pfam" id="PF00607">
    <property type="entry name" value="Gag_p24"/>
    <property type="match status" value="1"/>
</dbReference>
<evidence type="ECO:0000256" key="10">
    <source>
        <dbReference type="ARBA" id="ARBA00022612"/>
    </source>
</evidence>
<keyword evidence="24 28" id="KW-1035">Host cytoplasm</keyword>
<proteinExistence type="inferred from homology"/>
<dbReference type="Gene3D" id="1.10.375.10">
    <property type="entry name" value="Human Immunodeficiency Virus Type 1 Capsid Protein"/>
    <property type="match status" value="1"/>
</dbReference>
<evidence type="ECO:0000313" key="34">
    <source>
        <dbReference type="EMBL" id="ALA21665.1"/>
    </source>
</evidence>
<keyword evidence="17 28" id="KW-0862">Zinc</keyword>
<dbReference type="Gene3D" id="1.10.1200.30">
    <property type="match status" value="1"/>
</dbReference>
<dbReference type="Proteomes" id="UP000167169">
    <property type="component" value="Genome"/>
</dbReference>
<dbReference type="PANTHER" id="PTHR40389">
    <property type="entry name" value="ENDOGENOUS RETROVIRUS GROUP K MEMBER 24 GAG POLYPROTEIN-RELATED"/>
    <property type="match status" value="1"/>
</dbReference>
<dbReference type="SUPFAM" id="SSF57756">
    <property type="entry name" value="Retrovirus zinc finger-like domains"/>
    <property type="match status" value="1"/>
</dbReference>
<dbReference type="Gene3D" id="1.20.5.760">
    <property type="entry name" value="Single helix bin"/>
    <property type="match status" value="1"/>
</dbReference>
<evidence type="ECO:0000256" key="24">
    <source>
        <dbReference type="ARBA" id="ARBA00023200"/>
    </source>
</evidence>
<evidence type="ECO:0000256" key="22">
    <source>
        <dbReference type="ARBA" id="ARBA00023086"/>
    </source>
</evidence>
<dbReference type="InterPro" id="IPR008919">
    <property type="entry name" value="Retrov_capsid_N"/>
</dbReference>
<keyword evidence="8 28" id="KW-1048">Host nucleus</keyword>
<dbReference type="InterPro" id="IPR036875">
    <property type="entry name" value="Znf_CCHC_sf"/>
</dbReference>
<keyword evidence="14" id="KW-0677">Repeat</keyword>
<dbReference type="GO" id="GO:0020002">
    <property type="term" value="C:host cell plasma membrane"/>
    <property type="evidence" value="ECO:0007669"/>
    <property type="project" value="UniProtKB-SubCell"/>
</dbReference>
<evidence type="ECO:0000256" key="20">
    <source>
        <dbReference type="ARBA" id="ARBA00022884"/>
    </source>
</evidence>
<evidence type="ECO:0000256" key="26">
    <source>
        <dbReference type="ARBA" id="ARBA00037826"/>
    </source>
</evidence>
<keyword evidence="5" id="KW-1032">Host cell membrane</keyword>
<dbReference type="Proteomes" id="UP000128386">
    <property type="component" value="Genome"/>
</dbReference>
<feature type="domain" description="CCHC-type" evidence="30">
    <location>
        <begin position="410"/>
        <end position="425"/>
    </location>
</feature>
<dbReference type="SMART" id="SM00343">
    <property type="entry name" value="ZnF_C2HC"/>
    <property type="match status" value="2"/>
</dbReference>
<evidence type="ECO:0000256" key="14">
    <source>
        <dbReference type="ARBA" id="ARBA00022737"/>
    </source>
</evidence>
<evidence type="ECO:0000259" key="30">
    <source>
        <dbReference type="PROSITE" id="PS50158"/>
    </source>
</evidence>
<gene>
    <name evidence="35" type="primary">gag</name>
</gene>
<comment type="similarity">
    <text evidence="3">Belongs to the primate lentivirus group gag polyprotein family.</text>
</comment>
<evidence type="ECO:0000256" key="4">
    <source>
        <dbReference type="ARBA" id="ARBA00022462"/>
    </source>
</evidence>
<keyword evidence="6" id="KW-0597">Phosphoprotein</keyword>
<keyword evidence="16 27" id="KW-0863">Zinc-finger</keyword>
<dbReference type="Pfam" id="PF08705">
    <property type="entry name" value="Gag_p6"/>
    <property type="match status" value="1"/>
</dbReference>
<dbReference type="SUPFAM" id="SSF47836">
    <property type="entry name" value="Retroviral matrix proteins"/>
    <property type="match status" value="1"/>
</dbReference>
<dbReference type="Gene3D" id="4.10.60.10">
    <property type="entry name" value="Zinc finger, CCHC-type"/>
    <property type="match status" value="1"/>
</dbReference>
<evidence type="ECO:0000313" key="36">
    <source>
        <dbReference type="Proteomes" id="UP000128386"/>
    </source>
</evidence>
<dbReference type="PROSITE" id="PS50158">
    <property type="entry name" value="ZF_CCHC"/>
    <property type="match status" value="2"/>
</dbReference>
<organismHost>
    <name type="scientific">Homo sapiens</name>
    <name type="common">Human</name>
    <dbReference type="NCBI Taxonomy" id="9606"/>
</organismHost>
<evidence type="ECO:0000256" key="19">
    <source>
        <dbReference type="ARBA" id="ARBA00022870"/>
    </source>
</evidence>
<evidence type="ECO:0000256" key="23">
    <source>
        <dbReference type="ARBA" id="ARBA00023136"/>
    </source>
</evidence>
<dbReference type="PANTHER" id="PTHR40389:SF4">
    <property type="match status" value="1"/>
</dbReference>
<dbReference type="InterPro" id="IPR000071">
    <property type="entry name" value="Lentvrl_matrix_N"/>
</dbReference>
<dbReference type="FunFam" id="1.10.375.10:FF:000001">
    <property type="entry name" value="Gag polyprotein"/>
    <property type="match status" value="1"/>
</dbReference>
<evidence type="ECO:0000256" key="29">
    <source>
        <dbReference type="SAM" id="MobiDB-lite"/>
    </source>
</evidence>
<dbReference type="Pfam" id="PF00098">
    <property type="entry name" value="zf-CCHC"/>
    <property type="match status" value="2"/>
</dbReference>
<dbReference type="EMBL" id="KR820340">
    <property type="protein sequence ID" value="ALA21674.1"/>
    <property type="molecule type" value="Genomic_RNA"/>
</dbReference>
<evidence type="ECO:0000256" key="17">
    <source>
        <dbReference type="ARBA" id="ARBA00022833"/>
    </source>
</evidence>
<dbReference type="Gene3D" id="6.10.250.390">
    <property type="match status" value="1"/>
</dbReference>
<evidence type="ECO:0000256" key="28">
    <source>
        <dbReference type="RuleBase" id="RU004487"/>
    </source>
</evidence>
<dbReference type="GO" id="GO:0003723">
    <property type="term" value="F:RNA binding"/>
    <property type="evidence" value="ECO:0007669"/>
    <property type="project" value="UniProtKB-KW"/>
</dbReference>
<dbReference type="GO" id="GO:0005198">
    <property type="term" value="F:structural molecule activity"/>
    <property type="evidence" value="ECO:0007669"/>
    <property type="project" value="InterPro"/>
</dbReference>
<dbReference type="Gene3D" id="1.10.150.90">
    <property type="entry name" value="Immunodeficiency lentiviruses, gag gene matrix protein p17"/>
    <property type="match status" value="1"/>
</dbReference>
<keyword evidence="21" id="KW-1039">Host endosome</keyword>
<dbReference type="GO" id="GO:0008270">
    <property type="term" value="F:zinc ion binding"/>
    <property type="evidence" value="ECO:0007669"/>
    <property type="project" value="UniProtKB-KW"/>
</dbReference>
<dbReference type="InterPro" id="IPR010999">
    <property type="entry name" value="Retrovr_matrix"/>
</dbReference>
<keyword evidence="12" id="KW-0519">Myristate</keyword>
<evidence type="ECO:0000256" key="5">
    <source>
        <dbReference type="ARBA" id="ARBA00022511"/>
    </source>
</evidence>
<name>A0A0K2DMH7_HV1</name>
<evidence type="ECO:0000256" key="9">
    <source>
        <dbReference type="ARBA" id="ARBA00022581"/>
    </source>
</evidence>
<dbReference type="SUPFAM" id="SSF47943">
    <property type="entry name" value="Retrovirus capsid protein, N-terminal core domain"/>
    <property type="match status" value="1"/>
</dbReference>
<dbReference type="EMBL" id="KR820333">
    <property type="protein sequence ID" value="ALA21612.1"/>
    <property type="molecule type" value="Genomic_RNA"/>
</dbReference>
<keyword evidence="4" id="KW-1187">Viral budding via the host ESCRT complexes</keyword>
<evidence type="ECO:0000256" key="12">
    <source>
        <dbReference type="ARBA" id="ARBA00022707"/>
    </source>
</evidence>
<dbReference type="InterPro" id="IPR045345">
    <property type="entry name" value="Gag_p24_C"/>
</dbReference>
<evidence type="ECO:0000256" key="27">
    <source>
        <dbReference type="PROSITE-ProRule" id="PRU00047"/>
    </source>
</evidence>
<dbReference type="InterPro" id="IPR014817">
    <property type="entry name" value="Gag_p6"/>
</dbReference>
<dbReference type="PRINTS" id="PR00234">
    <property type="entry name" value="HIV1MATRIX"/>
</dbReference>
<dbReference type="Pfam" id="PF00540">
    <property type="entry name" value="Gag_p17"/>
    <property type="match status" value="1"/>
</dbReference>
<dbReference type="EMBL" id="KR820339">
    <property type="protein sequence ID" value="ALA21665.1"/>
    <property type="molecule type" value="Genomic_RNA"/>
</dbReference>
<evidence type="ECO:0000256" key="3">
    <source>
        <dbReference type="ARBA" id="ARBA00008364"/>
    </source>
</evidence>
<keyword evidence="9 28" id="KW-0945">Host-virus interaction</keyword>
<evidence type="ECO:0000256" key="8">
    <source>
        <dbReference type="ARBA" id="ARBA00022562"/>
    </source>
</evidence>
<dbReference type="GO" id="GO:0039702">
    <property type="term" value="P:viral budding via host ESCRT complex"/>
    <property type="evidence" value="ECO:0007669"/>
    <property type="project" value="UniProtKB-KW"/>
</dbReference>
<evidence type="ECO:0000256" key="1">
    <source>
        <dbReference type="ARBA" id="ARBA00004425"/>
    </source>
</evidence>
<keyword evidence="13 28" id="KW-0479">Metal-binding</keyword>
<evidence type="ECO:0000256" key="25">
    <source>
        <dbReference type="ARBA" id="ARBA00023288"/>
    </source>
</evidence>
<evidence type="ECO:0000256" key="13">
    <source>
        <dbReference type="ARBA" id="ARBA00022723"/>
    </source>
</evidence>
<dbReference type="InterPro" id="IPR008916">
    <property type="entry name" value="Retrov_capsid_C"/>
</dbReference>
<keyword evidence="19" id="KW-1043">Host membrane</keyword>
<evidence type="ECO:0000256" key="7">
    <source>
        <dbReference type="ARBA" id="ARBA00022561"/>
    </source>
</evidence>
<dbReference type="EMBL" id="KR820329">
    <property type="protein sequence ID" value="ALA21577.1"/>
    <property type="molecule type" value="Genomic_RNA"/>
</dbReference>
<evidence type="ECO:0000256" key="11">
    <source>
        <dbReference type="ARBA" id="ARBA00022637"/>
    </source>
</evidence>
<keyword evidence="22 28" id="KW-0543">Viral nucleoprotein</keyword>
<dbReference type="Proteomes" id="UP000167709">
    <property type="component" value="Genome"/>
</dbReference>
<evidence type="ECO:0000256" key="2">
    <source>
        <dbReference type="ARBA" id="ARBA00004560"/>
    </source>
</evidence>
<dbReference type="GO" id="GO:0019013">
    <property type="term" value="C:viral nucleocapsid"/>
    <property type="evidence" value="ECO:0007669"/>
    <property type="project" value="UniProtKB-KW"/>
</dbReference>
<keyword evidence="20 28" id="KW-0694">RNA-binding</keyword>
<comment type="PTM">
    <molecule>Gag-Pol polyprotein</molecule>
    <text evidence="28">Specific enzymatic cleavages by the viral protease yield mature proteins.</text>
</comment>
<dbReference type="GO" id="GO:0055036">
    <property type="term" value="C:virion membrane"/>
    <property type="evidence" value="ECO:0007669"/>
    <property type="project" value="UniProtKB-SubCell"/>
</dbReference>
<organism evidence="35 37">
    <name type="scientific">Human immunodeficiency virus type 1</name>
    <name type="common">HIV-1</name>
    <dbReference type="NCBI Taxonomy" id="11676"/>
    <lineage>
        <taxon>Viruses</taxon>
        <taxon>Riboviria</taxon>
        <taxon>Pararnavirae</taxon>
        <taxon>Artverviricota</taxon>
        <taxon>Revtraviricetes</taxon>
        <taxon>Ortervirales</taxon>
        <taxon>Retroviridae</taxon>
        <taxon>Orthoretrovirinae</taxon>
        <taxon>Lentivirus</taxon>
        <taxon>Lentivirus humimdef1</taxon>
    </lineage>
</organism>
<dbReference type="Proteomes" id="UP000142423">
    <property type="component" value="Genome"/>
</dbReference>
<sequence length="499" mass="55799">MGARASILRGEKLDKWEKIRLRPGGKKQYMLKHLVWASRELERFALNPGLLETLEGCKQIMKQLQPALQTGTEELRSLYNTVATLYCVHARIDVQDTKEALDKIEEEQNKSQQAEGTDKGKVDGGKVSQNYPIVQNLQGQMVHQALSPRTLNAWVKVIEEKAFSPEVIPMFTALSEGATPQDLNTMLNTVGGHQAAMQMLKDTINDEAAEWDRLHPVHAGPVVPGQMREPRGSDIAGTTSTLQEQIAWITGNPPVPVGEIYKRWIILGLNKIVRMYSPVSILDIKQGPKEPFRDYVDRFFKTLRAEQGTQEVKNWMTDTLLVQNANPDCKTILRALGPGATLEEMMTACQGVGGPGHKARVLAEAMSRANTSIMMQKSNFKGPRRIIKCFNCGKEGHIARNCRAPRKKGCWKCGREGHQMKDCTERQANFLGKIWPSHKGRPGNFLQSRPEPTAPLQPTAPPAESFRFEETTPAPKQEPKDREPLISLKSLFGSDHLSQ</sequence>
<dbReference type="GO" id="GO:0042025">
    <property type="term" value="C:host cell nucleus"/>
    <property type="evidence" value="ECO:0007669"/>
    <property type="project" value="UniProtKB-SubCell"/>
</dbReference>
<accession>A0A0K2DMH7</accession>
<dbReference type="FunFam" id="1.10.1200.30:FF:000001">
    <property type="entry name" value="Gag polyprotein"/>
    <property type="match status" value="1"/>
</dbReference>
<dbReference type="FunFam" id="4.10.60.10:FF:000001">
    <property type="entry name" value="Gag polyprotein"/>
    <property type="match status" value="1"/>
</dbReference>
<keyword evidence="15" id="KW-0688">Ribosomal frameshifting</keyword>
<dbReference type="InterPro" id="IPR050195">
    <property type="entry name" value="Primate_lentivir_Gag_pol-like"/>
</dbReference>
<dbReference type="Pfam" id="PF19317">
    <property type="entry name" value="Gag_p24_C"/>
    <property type="match status" value="1"/>
</dbReference>
<dbReference type="GO" id="GO:0072494">
    <property type="term" value="C:host multivesicular body"/>
    <property type="evidence" value="ECO:0007669"/>
    <property type="project" value="UniProtKB-SubCell"/>
</dbReference>
<dbReference type="EMBL" id="KR820334">
    <property type="protein sequence ID" value="ALA21621.1"/>
    <property type="molecule type" value="Genomic_RNA"/>
</dbReference>
<evidence type="ECO:0000313" key="31">
    <source>
        <dbReference type="EMBL" id="ALA21577.1"/>
    </source>
</evidence>
<keyword evidence="11" id="KW-1198">Viral budding</keyword>
<evidence type="ECO:0000313" key="37">
    <source>
        <dbReference type="Proteomes" id="UP000132414"/>
    </source>
</evidence>
<evidence type="ECO:0000256" key="18">
    <source>
        <dbReference type="ARBA" id="ARBA00022844"/>
    </source>
</evidence>
<feature type="domain" description="CCHC-type" evidence="30">
    <location>
        <begin position="388"/>
        <end position="403"/>
    </location>
</feature>
<keyword evidence="7 28" id="KW-0167">Capsid protein</keyword>
<dbReference type="Proteomes" id="UP000132414">
    <property type="component" value="Genome"/>
</dbReference>
<evidence type="ECO:0000256" key="21">
    <source>
        <dbReference type="ARBA" id="ARBA00023046"/>
    </source>
</evidence>
<protein>
    <recommendedName>
        <fullName evidence="28">Gag polyprotein</fullName>
    </recommendedName>
    <component>
        <recommendedName>
            <fullName evidence="28">Matrix protein p17</fullName>
            <shortName evidence="28">MA</shortName>
        </recommendedName>
    </component>
</protein>
<comment type="subcellular location">
    <subcellularLocation>
        <location evidence="1">Host cell membrane</location>
        <topology evidence="1">Lipid-anchor</topology>
    </subcellularLocation>
    <subcellularLocation>
        <location evidence="2">Host endosome</location>
        <location evidence="2">Host multivesicular body</location>
    </subcellularLocation>
    <subcellularLocation>
        <location evidence="26">Virion membrane</location>
        <topology evidence="26">Lipid-anchor</topology>
    </subcellularLocation>
    <subcellularLocation>
        <location evidence="28">Virion</location>
    </subcellularLocation>
    <subcellularLocation>
        <location evidence="28">Host cytoplasm</location>
    </subcellularLocation>
    <subcellularLocation>
        <location evidence="28">Host nucleus</location>
    </subcellularLocation>
</comment>
<reference evidence="36 37" key="1">
    <citation type="journal article" date="2015" name="PLoS Pathog.">
        <title>Heterosexual Transmission of Subtype C HIV-1 Selects Consensus-Like Variants without Increased Replicative Capacity or Interferon-alpha Resistance.</title>
        <authorList>
            <person name="Deymier M.J."/>
            <person name="Ende Z."/>
            <person name="Fenton-May A.E."/>
            <person name="Dilernia D.A."/>
            <person name="Kilembe W."/>
            <person name="Allen S.A."/>
            <person name="Borrow P."/>
            <person name="Hunter E."/>
        </authorList>
    </citation>
    <scope>NUCLEOTIDE SEQUENCE [LARGE SCALE GENOMIC DNA]</scope>
    <source>
        <strain evidence="31">Z3576M_18Apr09_PL_NFLG_SGA16</strain>
        <strain evidence="32">Z3576M_18Apr09_PL_NFLG_SGA22</strain>
        <strain evidence="33">Z3576M_18Apr09_PL_NFLG_SGA3</strain>
        <strain evidence="34">Z3576M_18Apr09_PL_NFLG_SGA8</strain>
        <strain evidence="35">Z3576M_18Apr09_PL_NFLG_SGA9</strain>
    </source>
</reference>
<evidence type="ECO:0000313" key="32">
    <source>
        <dbReference type="EMBL" id="ALA21612.1"/>
    </source>
</evidence>
<evidence type="ECO:0000256" key="15">
    <source>
        <dbReference type="ARBA" id="ARBA00022758"/>
    </source>
</evidence>
<dbReference type="GO" id="GO:0075523">
    <property type="term" value="P:viral translational frameshifting"/>
    <property type="evidence" value="ECO:0007669"/>
    <property type="project" value="UniProtKB-KW"/>
</dbReference>
<feature type="compositionally biased region" description="Pro residues" evidence="29">
    <location>
        <begin position="452"/>
        <end position="461"/>
    </location>
</feature>
<dbReference type="InterPro" id="IPR012344">
    <property type="entry name" value="Matrix_HIV/RSV_N"/>
</dbReference>